<name>A0A164EZY6_9CRUS</name>
<sequence>MVSKVLLEGEFFLTVPSKDNPSKPIKKSQMKAPDTEKQDEEPMTIIKESMEPDMAEIEIMEPDKTKDPLRIPTVPGNKRFNPTLTAKNSKPTSGIFQLIKPNK</sequence>
<comment type="caution">
    <text evidence="2">The sequence shown here is derived from an EMBL/GenBank/DDBJ whole genome shotgun (WGS) entry which is preliminary data.</text>
</comment>
<gene>
    <name evidence="2" type="ORF">APZ42_007918</name>
</gene>
<feature type="region of interest" description="Disordered" evidence="1">
    <location>
        <begin position="63"/>
        <end position="91"/>
    </location>
</feature>
<protein>
    <submittedName>
        <fullName evidence="2">Uncharacterized protein</fullName>
    </submittedName>
</protein>
<dbReference type="OrthoDB" id="7765028at2759"/>
<accession>A0A164EZY6</accession>
<proteinExistence type="predicted"/>
<reference evidence="2 3" key="1">
    <citation type="submission" date="2016-03" db="EMBL/GenBank/DDBJ databases">
        <title>EvidentialGene: Evidence-directed Construction of Genes on Genomes.</title>
        <authorList>
            <person name="Gilbert D.G."/>
            <person name="Choi J.-H."/>
            <person name="Mockaitis K."/>
            <person name="Colbourne J."/>
            <person name="Pfrender M."/>
        </authorList>
    </citation>
    <scope>NUCLEOTIDE SEQUENCE [LARGE SCALE GENOMIC DNA]</scope>
    <source>
        <strain evidence="2 3">Xinb3</strain>
        <tissue evidence="2">Complete organism</tissue>
    </source>
</reference>
<feature type="compositionally biased region" description="Polar residues" evidence="1">
    <location>
        <begin position="80"/>
        <end position="91"/>
    </location>
</feature>
<dbReference type="AlphaFoldDB" id="A0A164EZY6"/>
<evidence type="ECO:0000256" key="1">
    <source>
        <dbReference type="SAM" id="MobiDB-lite"/>
    </source>
</evidence>
<evidence type="ECO:0000313" key="3">
    <source>
        <dbReference type="Proteomes" id="UP000076858"/>
    </source>
</evidence>
<evidence type="ECO:0000313" key="2">
    <source>
        <dbReference type="EMBL" id="KZR97293.1"/>
    </source>
</evidence>
<dbReference type="EMBL" id="LRGB01021968">
    <property type="protein sequence ID" value="KZR97293.1"/>
    <property type="molecule type" value="Genomic_DNA"/>
</dbReference>
<organism evidence="2 3">
    <name type="scientific">Daphnia magna</name>
    <dbReference type="NCBI Taxonomy" id="35525"/>
    <lineage>
        <taxon>Eukaryota</taxon>
        <taxon>Metazoa</taxon>
        <taxon>Ecdysozoa</taxon>
        <taxon>Arthropoda</taxon>
        <taxon>Crustacea</taxon>
        <taxon>Branchiopoda</taxon>
        <taxon>Diplostraca</taxon>
        <taxon>Cladocera</taxon>
        <taxon>Anomopoda</taxon>
        <taxon>Daphniidae</taxon>
        <taxon>Daphnia</taxon>
    </lineage>
</organism>
<keyword evidence="3" id="KW-1185">Reference proteome</keyword>
<feature type="region of interest" description="Disordered" evidence="1">
    <location>
        <begin position="16"/>
        <end position="40"/>
    </location>
</feature>
<dbReference type="Proteomes" id="UP000076858">
    <property type="component" value="Unassembled WGS sequence"/>
</dbReference>